<proteinExistence type="predicted"/>
<comment type="caution">
    <text evidence="1">The sequence shown here is derived from an EMBL/GenBank/DDBJ whole genome shotgun (WGS) entry which is preliminary data.</text>
</comment>
<reference evidence="1" key="1">
    <citation type="submission" date="2022-08" db="EMBL/GenBank/DDBJ databases">
        <title>Genome Sequence of Lecanicillium fungicola.</title>
        <authorList>
            <person name="Buettner E."/>
        </authorList>
    </citation>
    <scope>NUCLEOTIDE SEQUENCE</scope>
    <source>
        <strain evidence="1">Babe33</strain>
    </source>
</reference>
<evidence type="ECO:0000313" key="1">
    <source>
        <dbReference type="EMBL" id="KAJ2982233.1"/>
    </source>
</evidence>
<evidence type="ECO:0000313" key="2">
    <source>
        <dbReference type="Proteomes" id="UP001143910"/>
    </source>
</evidence>
<keyword evidence="2" id="KW-1185">Reference proteome</keyword>
<sequence>MQHVHMLYAKRGTSKEAIAAASRVRHHGTLVSLRTAAADGCELCIQILVQADLLLAELETVEKATFNRGYWPTFDMWLSQREDGGQGFCVISNTGDHGAGASIVPVAAFAYVADNGDFPNVLIRGRHVQQNLDVDVLQRFVKWNIEYEQDHQIGQDTSALPQYLVDAQSSNANGQVKIVELDTQARHRYAALSYASDTVVVHRWGKTRVQKNVELSVESLPKMFQDAILVTHALDIQYVWIDALCTPDDSWARDSEQAGSVYENAYLTLSATGAMNMSDGLLFQRPTNTSFRIPYVVDSEGLGSVSVAALPLLKEINRAAYIEMKEEPMFQDVWKFQDRVLSRRTLHFASDQMYYECLHHFASEDGLLQRMRYHTPVEKLPEGTEHFRRRCLDEDPRSRWCALVYDYAQYSSNCREDKLMALANVARAFRRLVDDEYIAGLWRKSLPDSLFWRSMKCKPSAGQDAPSWSWASVDGPVAIGLGYNRVSEFPARIVDVRTILADSSKPFGRAKDSEIEIEAPLVPLKLLEMPGSVDPGSMCVVAEDADDRGFFAEFDTIDRNYSHSAEAVRGMHIFALILMLTQAEGRPVGACGPLNSVCALIVTPVDVSGTKMKRVGTLSAAEPRLPYAKLGPRKTIVLV</sequence>
<protein>
    <submittedName>
        <fullName evidence="1">Uncharacterized protein</fullName>
    </submittedName>
</protein>
<accession>A0ACC1NV73</accession>
<dbReference type="Proteomes" id="UP001143910">
    <property type="component" value="Unassembled WGS sequence"/>
</dbReference>
<gene>
    <name evidence="1" type="ORF">NQ176_g1521</name>
</gene>
<dbReference type="EMBL" id="JANJQO010000087">
    <property type="protein sequence ID" value="KAJ2982233.1"/>
    <property type="molecule type" value="Genomic_DNA"/>
</dbReference>
<name>A0ACC1NV73_9HYPO</name>
<organism evidence="1 2">
    <name type="scientific">Zarea fungicola</name>
    <dbReference type="NCBI Taxonomy" id="93591"/>
    <lineage>
        <taxon>Eukaryota</taxon>
        <taxon>Fungi</taxon>
        <taxon>Dikarya</taxon>
        <taxon>Ascomycota</taxon>
        <taxon>Pezizomycotina</taxon>
        <taxon>Sordariomycetes</taxon>
        <taxon>Hypocreomycetidae</taxon>
        <taxon>Hypocreales</taxon>
        <taxon>Cordycipitaceae</taxon>
        <taxon>Zarea</taxon>
    </lineage>
</organism>